<organism evidence="2 3">
    <name type="scientific">Araneus ventricosus</name>
    <name type="common">Orbweaver spider</name>
    <name type="synonym">Epeira ventricosa</name>
    <dbReference type="NCBI Taxonomy" id="182803"/>
    <lineage>
        <taxon>Eukaryota</taxon>
        <taxon>Metazoa</taxon>
        <taxon>Ecdysozoa</taxon>
        <taxon>Arthropoda</taxon>
        <taxon>Chelicerata</taxon>
        <taxon>Arachnida</taxon>
        <taxon>Araneae</taxon>
        <taxon>Araneomorphae</taxon>
        <taxon>Entelegynae</taxon>
        <taxon>Araneoidea</taxon>
        <taxon>Araneidae</taxon>
        <taxon>Araneus</taxon>
    </lineage>
</organism>
<comment type="caution">
    <text evidence="2">The sequence shown here is derived from an EMBL/GenBank/DDBJ whole genome shotgun (WGS) entry which is preliminary data.</text>
</comment>
<evidence type="ECO:0000313" key="2">
    <source>
        <dbReference type="EMBL" id="GBO11789.1"/>
    </source>
</evidence>
<reference evidence="2 3" key="1">
    <citation type="journal article" date="2019" name="Sci. Rep.">
        <title>Orb-weaving spider Araneus ventricosus genome elucidates the spidroin gene catalogue.</title>
        <authorList>
            <person name="Kono N."/>
            <person name="Nakamura H."/>
            <person name="Ohtoshi R."/>
            <person name="Moran D.A.P."/>
            <person name="Shinohara A."/>
            <person name="Yoshida Y."/>
            <person name="Fujiwara M."/>
            <person name="Mori M."/>
            <person name="Tomita M."/>
            <person name="Arakawa K."/>
        </authorList>
    </citation>
    <scope>NUCLEOTIDE SEQUENCE [LARGE SCALE GENOMIC DNA]</scope>
</reference>
<dbReference type="AlphaFoldDB" id="A0A4Y2UFF2"/>
<accession>A0A4Y2UFF2</accession>
<dbReference type="Proteomes" id="UP000499080">
    <property type="component" value="Unassembled WGS sequence"/>
</dbReference>
<name>A0A4Y2UFF2_ARAVE</name>
<keyword evidence="3" id="KW-1185">Reference proteome</keyword>
<dbReference type="EMBL" id="BGPR01036543">
    <property type="protein sequence ID" value="GBO11789.1"/>
    <property type="molecule type" value="Genomic_DNA"/>
</dbReference>
<evidence type="ECO:0000313" key="3">
    <source>
        <dbReference type="Proteomes" id="UP000499080"/>
    </source>
</evidence>
<protein>
    <submittedName>
        <fullName evidence="2">Uncharacterized protein</fullName>
    </submittedName>
</protein>
<gene>
    <name evidence="2" type="ORF">AVEN_217683_1</name>
</gene>
<sequence>MISWWPPVGGFHMRTTSGATPGLPKHTGPLNDSRCNSSSAEAGFQKAYHQATSQLLPKEIHTITGEGPFFFVETSATANINLDMLQIYAIPQIQHLQHTVIFQLDAGTRMFEHFAGTGLPAGYPQGY</sequence>
<proteinExistence type="predicted"/>
<feature type="region of interest" description="Disordered" evidence="1">
    <location>
        <begin position="15"/>
        <end position="38"/>
    </location>
</feature>
<evidence type="ECO:0000256" key="1">
    <source>
        <dbReference type="SAM" id="MobiDB-lite"/>
    </source>
</evidence>